<dbReference type="EMBL" id="LSNE01000003">
    <property type="protein sequence ID" value="KXI30408.1"/>
    <property type="molecule type" value="Genomic_DNA"/>
</dbReference>
<proteinExistence type="predicted"/>
<evidence type="ECO:0000313" key="3">
    <source>
        <dbReference type="Proteomes" id="UP000070299"/>
    </source>
</evidence>
<dbReference type="AlphaFoldDB" id="A0A136A585"/>
<dbReference type="InterPro" id="IPR025714">
    <property type="entry name" value="Methyltranfer_dom"/>
</dbReference>
<organism evidence="2 3">
    <name type="scientific">Paraglaciecola hydrolytica</name>
    <dbReference type="NCBI Taxonomy" id="1799789"/>
    <lineage>
        <taxon>Bacteria</taxon>
        <taxon>Pseudomonadati</taxon>
        <taxon>Pseudomonadota</taxon>
        <taxon>Gammaproteobacteria</taxon>
        <taxon>Alteromonadales</taxon>
        <taxon>Alteromonadaceae</taxon>
        <taxon>Paraglaciecola</taxon>
    </lineage>
</organism>
<dbReference type="STRING" id="1799789.AX660_10595"/>
<dbReference type="SUPFAM" id="SSF53335">
    <property type="entry name" value="S-adenosyl-L-methionine-dependent methyltransferases"/>
    <property type="match status" value="1"/>
</dbReference>
<evidence type="ECO:0000259" key="1">
    <source>
        <dbReference type="Pfam" id="PF13679"/>
    </source>
</evidence>
<dbReference type="Pfam" id="PF13679">
    <property type="entry name" value="Methyltransf_32"/>
    <property type="match status" value="1"/>
</dbReference>
<name>A0A136A585_9ALTE</name>
<dbReference type="Proteomes" id="UP000070299">
    <property type="component" value="Unassembled WGS sequence"/>
</dbReference>
<keyword evidence="3" id="KW-1185">Reference proteome</keyword>
<reference evidence="3" key="1">
    <citation type="submission" date="2016-02" db="EMBL/GenBank/DDBJ databases">
        <authorList>
            <person name="Schultz-Johansen M."/>
            <person name="Glaring M.A."/>
            <person name="Bech P.K."/>
            <person name="Stougaard P."/>
        </authorList>
    </citation>
    <scope>NUCLEOTIDE SEQUENCE [LARGE SCALE GENOMIC DNA]</scope>
    <source>
        <strain evidence="3">S66</strain>
    </source>
</reference>
<evidence type="ECO:0000313" key="2">
    <source>
        <dbReference type="EMBL" id="KXI30408.1"/>
    </source>
</evidence>
<comment type="caution">
    <text evidence="2">The sequence shown here is derived from an EMBL/GenBank/DDBJ whole genome shotgun (WGS) entry which is preliminary data.</text>
</comment>
<feature type="domain" description="Methyltransferase" evidence="1">
    <location>
        <begin position="135"/>
        <end position="256"/>
    </location>
</feature>
<dbReference type="PANTHER" id="PTHR13369:SF0">
    <property type="entry name" value="GLUTATHIONE S-TRANSFERASE C-TERMINAL DOMAIN-CONTAINING PROTEIN"/>
    <property type="match status" value="1"/>
</dbReference>
<protein>
    <recommendedName>
        <fullName evidence="1">Methyltransferase domain-containing protein</fullName>
    </recommendedName>
</protein>
<accession>A0A136A585</accession>
<gene>
    <name evidence="2" type="ORF">AX660_10595</name>
</gene>
<dbReference type="InterPro" id="IPR029063">
    <property type="entry name" value="SAM-dependent_MTases_sf"/>
</dbReference>
<sequence>MRANTWSPLKIAWDFQCHYLINCFYYESLIMNNLREHFNALTTLLLQTQTYWRSVAFHHAELPWMAQHPTLVTRLLALSLAQTEKLASDASTLLTFFENEISGATKLATLSNLPVLVHNPLATVNPRFYAGMPGRKWQQIQAFAACCTDSPLPILEWCAGKSYLGFYLQHLQQNKVNALEWDADLVQQANSRAKHSDSNLHSHQVDVLSADVLTHIQPLQQVVALHACGELHERLLKLCVAQKVQQLHLAPCCYHKRQDELYQPLSHQGEKLNLALNKTELHTAVMETVTAGANVQRQRKHLQIMRLGFDCLQRDITGNQQFLDLPSLPAKWARADFKDFCFHCADLKNITLPLDINWQHYQQLGEQRFKQVSALDLVRFLFRRPLEVWLALDRALLLQEQGYSVQLGTFCPSHVTPRNILIQAYLP</sequence>
<dbReference type="PANTHER" id="PTHR13369">
    <property type="match status" value="1"/>
</dbReference>